<dbReference type="InterPro" id="IPR002168">
    <property type="entry name" value="Lipase_GDXG_HIS_AS"/>
</dbReference>
<dbReference type="RefSeq" id="WP_165342209.1">
    <property type="nucleotide sequence ID" value="NZ_JAAKZX010000098.1"/>
</dbReference>
<keyword evidence="5" id="KW-1185">Reference proteome</keyword>
<feature type="domain" description="Alpha/beta hydrolase fold-3" evidence="3">
    <location>
        <begin position="70"/>
        <end position="271"/>
    </location>
</feature>
<dbReference type="GO" id="GO:0016787">
    <property type="term" value="F:hydrolase activity"/>
    <property type="evidence" value="ECO:0007669"/>
    <property type="project" value="UniProtKB-KW"/>
</dbReference>
<dbReference type="SUPFAM" id="SSF53474">
    <property type="entry name" value="alpha/beta-Hydrolases"/>
    <property type="match status" value="1"/>
</dbReference>
<dbReference type="Pfam" id="PF07859">
    <property type="entry name" value="Abhydrolase_3"/>
    <property type="match status" value="1"/>
</dbReference>
<dbReference type="InterPro" id="IPR013094">
    <property type="entry name" value="AB_hydrolase_3"/>
</dbReference>
<comment type="caution">
    <text evidence="4">The sequence shown here is derived from an EMBL/GenBank/DDBJ whole genome shotgun (WGS) entry which is preliminary data.</text>
</comment>
<dbReference type="PANTHER" id="PTHR48081">
    <property type="entry name" value="AB HYDROLASE SUPERFAMILY PROTEIN C4A8.06C"/>
    <property type="match status" value="1"/>
</dbReference>
<evidence type="ECO:0000313" key="4">
    <source>
        <dbReference type="EMBL" id="NGO45657.1"/>
    </source>
</evidence>
<dbReference type="PROSITE" id="PS01173">
    <property type="entry name" value="LIPASE_GDXG_HIS"/>
    <property type="match status" value="1"/>
</dbReference>
<evidence type="ECO:0000256" key="2">
    <source>
        <dbReference type="ARBA" id="ARBA00022801"/>
    </source>
</evidence>
<dbReference type="Gene3D" id="3.40.50.1820">
    <property type="entry name" value="alpha/beta hydrolase"/>
    <property type="match status" value="1"/>
</dbReference>
<dbReference type="Proteomes" id="UP001518140">
    <property type="component" value="Unassembled WGS sequence"/>
</dbReference>
<evidence type="ECO:0000313" key="5">
    <source>
        <dbReference type="Proteomes" id="UP001518140"/>
    </source>
</evidence>
<dbReference type="PANTHER" id="PTHR48081:SF30">
    <property type="entry name" value="ACETYL-HYDROLASE LIPR-RELATED"/>
    <property type="match status" value="1"/>
</dbReference>
<sequence length="296" mass="31846">MTVQERQVVFDLLRSIPAPGSMSIPELRAMFDQAGATTKLPEDVVLEEVTIGALRAEWSSTPHADPTSTLLYLHGGGYTFGSVASHRGLVTNLGSLAGVRTLALDYRLAPEHKFPSPVEDAVAGYRHLLDQGFAPQRIAVGGDSAGGGLAIALMIALRDAGLPVPGAALCIAPWVDMMLEGDSMLTKAELDPLVSRHELTRMMGEYIAEKDRTDPRASPLLGDLAGLPPVMIQVSSHEVLLDDAHRIAGRLAAADVAVRLQVWPRMPHVWHLYADMLSEGRAALAQAAGFLRERIR</sequence>
<comment type="similarity">
    <text evidence="1">Belongs to the 'GDXG' lipolytic enzyme family.</text>
</comment>
<organism evidence="4 5">
    <name type="scientific">Streptomyces ureilyticus</name>
    <dbReference type="NCBI Taxonomy" id="1775131"/>
    <lineage>
        <taxon>Bacteria</taxon>
        <taxon>Bacillati</taxon>
        <taxon>Actinomycetota</taxon>
        <taxon>Actinomycetes</taxon>
        <taxon>Kitasatosporales</taxon>
        <taxon>Streptomycetaceae</taxon>
        <taxon>Streptomyces</taxon>
    </lineage>
</organism>
<evidence type="ECO:0000256" key="1">
    <source>
        <dbReference type="ARBA" id="ARBA00010515"/>
    </source>
</evidence>
<dbReference type="InterPro" id="IPR029058">
    <property type="entry name" value="AB_hydrolase_fold"/>
</dbReference>
<dbReference type="InterPro" id="IPR050300">
    <property type="entry name" value="GDXG_lipolytic_enzyme"/>
</dbReference>
<gene>
    <name evidence="4" type="ORF">G6048_27135</name>
</gene>
<reference evidence="4 5" key="1">
    <citation type="submission" date="2020-02" db="EMBL/GenBank/DDBJ databases">
        <title>Whole-genome analyses of novel actinobacteria.</title>
        <authorList>
            <person name="Sahin N."/>
            <person name="Tokatli A."/>
        </authorList>
    </citation>
    <scope>NUCLEOTIDE SEQUENCE [LARGE SCALE GENOMIC DNA]</scope>
    <source>
        <strain evidence="4 5">YC419</strain>
    </source>
</reference>
<proteinExistence type="inferred from homology"/>
<name>A0ABX0DUQ7_9ACTN</name>
<keyword evidence="2 4" id="KW-0378">Hydrolase</keyword>
<dbReference type="EMBL" id="JAAKZX010000098">
    <property type="protein sequence ID" value="NGO45657.1"/>
    <property type="molecule type" value="Genomic_DNA"/>
</dbReference>
<evidence type="ECO:0000259" key="3">
    <source>
        <dbReference type="Pfam" id="PF07859"/>
    </source>
</evidence>
<accession>A0ABX0DUQ7</accession>
<protein>
    <submittedName>
        <fullName evidence="4">Alpha/beta hydrolase</fullName>
    </submittedName>
</protein>